<dbReference type="EMBL" id="ABDF02000078">
    <property type="protein sequence ID" value="EHK20670.1"/>
    <property type="molecule type" value="Genomic_DNA"/>
</dbReference>
<feature type="domain" description="NACHT-NTPase sigma" evidence="3">
    <location>
        <begin position="333"/>
        <end position="373"/>
    </location>
</feature>
<keyword evidence="5" id="KW-1185">Reference proteome</keyword>
<dbReference type="OrthoDB" id="163438at2759"/>
<dbReference type="Pfam" id="PF17100">
    <property type="entry name" value="NACHT_N"/>
    <property type="match status" value="1"/>
</dbReference>
<dbReference type="eggNOG" id="KOG0266">
    <property type="taxonomic scope" value="Eukaryota"/>
</dbReference>
<gene>
    <name evidence="4" type="ORF">TRIVIDRAFT_49885</name>
</gene>
<reference evidence="4 5" key="1">
    <citation type="journal article" date="2011" name="Genome Biol.">
        <title>Comparative genome sequence analysis underscores mycoparasitism as the ancestral life style of Trichoderma.</title>
        <authorList>
            <person name="Kubicek C.P."/>
            <person name="Herrera-Estrella A."/>
            <person name="Seidl-Seiboth V."/>
            <person name="Martinez D.A."/>
            <person name="Druzhinina I.S."/>
            <person name="Thon M."/>
            <person name="Zeilinger S."/>
            <person name="Casas-Flores S."/>
            <person name="Horwitz B.A."/>
            <person name="Mukherjee P.K."/>
            <person name="Mukherjee M."/>
            <person name="Kredics L."/>
            <person name="Alcaraz L.D."/>
            <person name="Aerts A."/>
            <person name="Antal Z."/>
            <person name="Atanasova L."/>
            <person name="Cervantes-Badillo M.G."/>
            <person name="Challacombe J."/>
            <person name="Chertkov O."/>
            <person name="McCluskey K."/>
            <person name="Coulpier F."/>
            <person name="Deshpande N."/>
            <person name="von Doehren H."/>
            <person name="Ebbole D.J."/>
            <person name="Esquivel-Naranjo E.U."/>
            <person name="Fekete E."/>
            <person name="Flipphi M."/>
            <person name="Glaser F."/>
            <person name="Gomez-Rodriguez E.Y."/>
            <person name="Gruber S."/>
            <person name="Han C."/>
            <person name="Henrissat B."/>
            <person name="Hermosa R."/>
            <person name="Hernandez-Onate M."/>
            <person name="Karaffa L."/>
            <person name="Kosti I."/>
            <person name="Le Crom S."/>
            <person name="Lindquist E."/>
            <person name="Lucas S."/>
            <person name="Luebeck M."/>
            <person name="Luebeck P.S."/>
            <person name="Margeot A."/>
            <person name="Metz B."/>
            <person name="Misra M."/>
            <person name="Nevalainen H."/>
            <person name="Omann M."/>
            <person name="Packer N."/>
            <person name="Perrone G."/>
            <person name="Uresti-Rivera E.E."/>
            <person name="Salamov A."/>
            <person name="Schmoll M."/>
            <person name="Seiboth B."/>
            <person name="Shapiro H."/>
            <person name="Sukno S."/>
            <person name="Tamayo-Ramos J.A."/>
            <person name="Tisch D."/>
            <person name="Wiest A."/>
            <person name="Wilkinson H.H."/>
            <person name="Zhang M."/>
            <person name="Coutinho P.M."/>
            <person name="Kenerley C.M."/>
            <person name="Monte E."/>
            <person name="Baker S.E."/>
            <person name="Grigoriev I.V."/>
        </authorList>
    </citation>
    <scope>NUCLEOTIDE SEQUENCE [LARGE SCALE GENOMIC DNA]</scope>
    <source>
        <strain evidence="5">Gv29-8 / FGSC 10586</strain>
    </source>
</reference>
<accession>G9MXQ9</accession>
<dbReference type="VEuPathDB" id="FungiDB:TRIVIDRAFT_49885"/>
<comment type="caution">
    <text evidence="4">The sequence shown here is derived from an EMBL/GenBank/DDBJ whole genome shotgun (WGS) entry which is preliminary data.</text>
</comment>
<dbReference type="InterPro" id="IPR031359">
    <property type="entry name" value="NACHT_N"/>
</dbReference>
<dbReference type="InParanoid" id="G9MXQ9"/>
<dbReference type="GeneID" id="25794942"/>
<dbReference type="InterPro" id="IPR031353">
    <property type="entry name" value="NACHT_sigma"/>
</dbReference>
<dbReference type="AlphaFoldDB" id="G9MXQ9"/>
<evidence type="ECO:0000313" key="4">
    <source>
        <dbReference type="EMBL" id="EHK20670.1"/>
    </source>
</evidence>
<proteinExistence type="predicted"/>
<dbReference type="RefSeq" id="XP_013954865.1">
    <property type="nucleotide sequence ID" value="XM_014099390.1"/>
</dbReference>
<name>G9MXQ9_HYPVG</name>
<evidence type="ECO:0000259" key="3">
    <source>
        <dbReference type="Pfam" id="PF17106"/>
    </source>
</evidence>
<feature type="domain" description="NWD NACHT-NTPase N-terminal" evidence="2">
    <location>
        <begin position="61"/>
        <end position="289"/>
    </location>
</feature>
<dbReference type="OMA" id="ILPIFMN"/>
<dbReference type="STRING" id="413071.G9MXQ9"/>
<organism evidence="4 5">
    <name type="scientific">Hypocrea virens (strain Gv29-8 / FGSC 10586)</name>
    <name type="common">Gliocladium virens</name>
    <name type="synonym">Trichoderma virens</name>
    <dbReference type="NCBI Taxonomy" id="413071"/>
    <lineage>
        <taxon>Eukaryota</taxon>
        <taxon>Fungi</taxon>
        <taxon>Dikarya</taxon>
        <taxon>Ascomycota</taxon>
        <taxon>Pezizomycotina</taxon>
        <taxon>Sordariomycetes</taxon>
        <taxon>Hypocreomycetidae</taxon>
        <taxon>Hypocreales</taxon>
        <taxon>Hypocreaceae</taxon>
        <taxon>Trichoderma</taxon>
    </lineage>
</organism>
<evidence type="ECO:0008006" key="6">
    <source>
        <dbReference type="Google" id="ProtNLM"/>
    </source>
</evidence>
<evidence type="ECO:0000259" key="2">
    <source>
        <dbReference type="Pfam" id="PF17100"/>
    </source>
</evidence>
<evidence type="ECO:0000256" key="1">
    <source>
        <dbReference type="SAM" id="MobiDB-lite"/>
    </source>
</evidence>
<dbReference type="Proteomes" id="UP000007115">
    <property type="component" value="Unassembled WGS sequence"/>
</dbReference>
<dbReference type="HOGENOM" id="CLU_031655_0_0_1"/>
<feature type="region of interest" description="Disordered" evidence="1">
    <location>
        <begin position="1"/>
        <end position="56"/>
    </location>
</feature>
<feature type="compositionally biased region" description="Basic and acidic residues" evidence="1">
    <location>
        <begin position="1"/>
        <end position="11"/>
    </location>
</feature>
<evidence type="ECO:0000313" key="5">
    <source>
        <dbReference type="Proteomes" id="UP000007115"/>
    </source>
</evidence>
<dbReference type="Pfam" id="PF17106">
    <property type="entry name" value="NACHT_sigma"/>
    <property type="match status" value="1"/>
</dbReference>
<feature type="compositionally biased region" description="Low complexity" evidence="1">
    <location>
        <begin position="46"/>
        <end position="56"/>
    </location>
</feature>
<feature type="compositionally biased region" description="Polar residues" evidence="1">
    <location>
        <begin position="12"/>
        <end position="27"/>
    </location>
</feature>
<protein>
    <recommendedName>
        <fullName evidence="6">NWD NACHT-NTPase N-terminal domain-containing protein</fullName>
    </recommendedName>
</protein>
<sequence>MPKDQSLKPEHSAQTASTDEPISQNSAAPYLADILPSAAITPDPAPASSQTSTPSEAVKVSLWDRAYDSLREKEGQQVEEYEELLSRELQATTGSKNGEHFYNKIEGTNHKIRLAQLETITSSGLRKLDEKKARYLIFGHEFIPRDQLAKATQFIQNIKAVIDEAVRVSPEASLAWAGVSVILPIFMNPSVAEEVSRDGCLYVTSRILFYVKLESLLFSSNSIQDSGLNVELEGSLIELYRQIIDFQIRTVRRVYLTRLARYREDTLRHEDWKGMMARIQKSEETFRGDFKLVNDAAKGRELEKLSSNAEKFFADINSVLVPSLKDSRRASTFAFQNDGPGSQFNVTGGRQNNMVGSGIQFYGGKFDAPVSFNAG</sequence>